<dbReference type="Proteomes" id="UP000183104">
    <property type="component" value="Unassembled WGS sequence"/>
</dbReference>
<keyword evidence="3" id="KW-1185">Reference proteome</keyword>
<dbReference type="Gene3D" id="2.160.20.10">
    <property type="entry name" value="Single-stranded right-handed beta-helix, Pectin lyase-like"/>
    <property type="match status" value="1"/>
</dbReference>
<dbReference type="RefSeq" id="WP_143004095.1">
    <property type="nucleotide sequence ID" value="NZ_FMUN01000003.1"/>
</dbReference>
<accession>A0A1G5DEV9</accession>
<dbReference type="SUPFAM" id="SSF82171">
    <property type="entry name" value="DPP6 N-terminal domain-like"/>
    <property type="match status" value="1"/>
</dbReference>
<reference evidence="3" key="1">
    <citation type="submission" date="2016-10" db="EMBL/GenBank/DDBJ databases">
        <authorList>
            <person name="Varghese N."/>
        </authorList>
    </citation>
    <scope>NUCLEOTIDE SEQUENCE [LARGE SCALE GENOMIC DNA]</scope>
    <source>
        <strain evidence="3">HL 19</strain>
    </source>
</reference>
<feature type="signal peptide" evidence="1">
    <location>
        <begin position="1"/>
        <end position="26"/>
    </location>
</feature>
<evidence type="ECO:0000313" key="3">
    <source>
        <dbReference type="Proteomes" id="UP000183104"/>
    </source>
</evidence>
<protein>
    <submittedName>
        <fullName evidence="2">Right handed beta helix region</fullName>
    </submittedName>
</protein>
<proteinExistence type="predicted"/>
<keyword evidence="1" id="KW-0732">Signal</keyword>
<gene>
    <name evidence="2" type="ORF">SAMN05661077_1294</name>
</gene>
<dbReference type="STRING" id="381306.AN478_07640"/>
<dbReference type="InterPro" id="IPR012334">
    <property type="entry name" value="Pectin_lyas_fold"/>
</dbReference>
<organism evidence="2 3">
    <name type="scientific">Thiohalorhabdus denitrificans</name>
    <dbReference type="NCBI Taxonomy" id="381306"/>
    <lineage>
        <taxon>Bacteria</taxon>
        <taxon>Pseudomonadati</taxon>
        <taxon>Pseudomonadota</taxon>
        <taxon>Gammaproteobacteria</taxon>
        <taxon>Thiohalorhabdales</taxon>
        <taxon>Thiohalorhabdaceae</taxon>
        <taxon>Thiohalorhabdus</taxon>
    </lineage>
</organism>
<dbReference type="SUPFAM" id="SSF51126">
    <property type="entry name" value="Pectin lyase-like"/>
    <property type="match status" value="1"/>
</dbReference>
<dbReference type="AlphaFoldDB" id="A0A1G5DEV9"/>
<dbReference type="EMBL" id="FMUN01000003">
    <property type="protein sequence ID" value="SCY13077.1"/>
    <property type="molecule type" value="Genomic_DNA"/>
</dbReference>
<name>A0A1G5DEV9_9GAMM</name>
<dbReference type="InterPro" id="IPR011050">
    <property type="entry name" value="Pectin_lyase_fold/virulence"/>
</dbReference>
<dbReference type="OrthoDB" id="9792542at2"/>
<feature type="chain" id="PRO_5010281384" evidence="1">
    <location>
        <begin position="27"/>
        <end position="733"/>
    </location>
</feature>
<evidence type="ECO:0000256" key="1">
    <source>
        <dbReference type="SAM" id="SignalP"/>
    </source>
</evidence>
<sequence length="733" mass="80579">MERLAMWAGRVLGLLLPLAVASAAVAEVPADTWVKRDPEGSGKASGEPEYRPYSAMVAGGGYVFYWGGGHKTHGGNDVDAYIPAEDRWVQLTEEEDWSEADSWDHLTDEQKEKLRKARGGGWHVDYLSPRGRPLTAHSYTQMAWWADQERFCISKFGIWCYAPAKGDEEGAWEEVGERVPVDKNAIAPWNLTYDPDLETLVAFTGTGKIEGYMFNPGLGTWERRVKTGGKSWDTWTEVFSVYAPERKEHIVYGAGRWARVDLQKMRAEEMTQLEEIAGSQPQSFSLVWAPELEKALLAARMDGELQLWTYDPEKDVWGRFFLDGSGPTDAHGKWSTLVRDAETGLYVFLAADSENISQIPETWVFRLSGRERKVSRCPYDACVGGRHLHGSLQAALDAAPKGGTVGVAPGTYRQCAVIERAVTIKPLEGRPHLRDEICKGKGVLVAEAPGRVVVEGLEVSGASREKAIWMHQGAGELVLRDLKIHDSGMGVLAVPGAGSLRIYDSEIYAIHDPGEHAHFVYGGENAELVMEGNYLHGGSDGHFIKAKSVDSRIRYNFIHQRARTDANIINIWGCGENQVIGNAIRSEARGHPAIAMDFTPRVNYGEGVPCPVDHARAEVVYNSYLKEGKKGWSALVMDKVGMDLVLKNNLVAGASLLRGGDHRGASLERENARVRGFGDRLLRPVRTVPAVASPTKPDRQYSPIGTEARGAANVMGAYGASRGERSGVADRNP</sequence>
<evidence type="ECO:0000313" key="2">
    <source>
        <dbReference type="EMBL" id="SCY13077.1"/>
    </source>
</evidence>